<dbReference type="InterPro" id="IPR036890">
    <property type="entry name" value="HATPase_C_sf"/>
</dbReference>
<dbReference type="Gene3D" id="3.30.565.10">
    <property type="entry name" value="Histidine kinase-like ATPase, C-terminal domain"/>
    <property type="match status" value="1"/>
</dbReference>
<comment type="caution">
    <text evidence="3">The sequence shown here is derived from an EMBL/GenBank/DDBJ whole genome shotgun (WGS) entry which is preliminary data.</text>
</comment>
<feature type="region of interest" description="Disordered" evidence="1">
    <location>
        <begin position="1068"/>
        <end position="1099"/>
    </location>
</feature>
<feature type="transmembrane region" description="Helical" evidence="2">
    <location>
        <begin position="146"/>
        <end position="165"/>
    </location>
</feature>
<feature type="region of interest" description="Disordered" evidence="1">
    <location>
        <begin position="551"/>
        <end position="579"/>
    </location>
</feature>
<organism evidence="3 4">
    <name type="scientific">Cylindrotheca closterium</name>
    <dbReference type="NCBI Taxonomy" id="2856"/>
    <lineage>
        <taxon>Eukaryota</taxon>
        <taxon>Sar</taxon>
        <taxon>Stramenopiles</taxon>
        <taxon>Ochrophyta</taxon>
        <taxon>Bacillariophyta</taxon>
        <taxon>Bacillariophyceae</taxon>
        <taxon>Bacillariophycidae</taxon>
        <taxon>Bacillariales</taxon>
        <taxon>Bacillariaceae</taxon>
        <taxon>Cylindrotheca</taxon>
    </lineage>
</organism>
<accession>A0AAD2JMF0</accession>
<proteinExistence type="predicted"/>
<keyword evidence="2" id="KW-0472">Membrane</keyword>
<evidence type="ECO:0000256" key="2">
    <source>
        <dbReference type="SAM" id="Phobius"/>
    </source>
</evidence>
<feature type="transmembrane region" description="Helical" evidence="2">
    <location>
        <begin position="201"/>
        <end position="223"/>
    </location>
</feature>
<dbReference type="Gene3D" id="3.40.50.2300">
    <property type="match status" value="1"/>
</dbReference>
<dbReference type="Proteomes" id="UP001295423">
    <property type="component" value="Unassembled WGS sequence"/>
</dbReference>
<feature type="compositionally biased region" description="Low complexity" evidence="1">
    <location>
        <begin position="559"/>
        <end position="569"/>
    </location>
</feature>
<feature type="transmembrane region" description="Helical" evidence="2">
    <location>
        <begin position="110"/>
        <end position="134"/>
    </location>
</feature>
<feature type="transmembrane region" description="Helical" evidence="2">
    <location>
        <begin position="41"/>
        <end position="59"/>
    </location>
</feature>
<name>A0AAD2JMF0_9STRA</name>
<dbReference type="EMBL" id="CAKOGP040002191">
    <property type="protein sequence ID" value="CAJ1964572.1"/>
    <property type="molecule type" value="Genomic_DNA"/>
</dbReference>
<evidence type="ECO:0000256" key="1">
    <source>
        <dbReference type="SAM" id="MobiDB-lite"/>
    </source>
</evidence>
<reference evidence="3" key="1">
    <citation type="submission" date="2023-08" db="EMBL/GenBank/DDBJ databases">
        <authorList>
            <person name="Audoor S."/>
            <person name="Bilcke G."/>
        </authorList>
    </citation>
    <scope>NUCLEOTIDE SEQUENCE</scope>
</reference>
<dbReference type="SUPFAM" id="SSF55874">
    <property type="entry name" value="ATPase domain of HSP90 chaperone/DNA topoisomerase II/histidine kinase"/>
    <property type="match status" value="1"/>
</dbReference>
<protein>
    <recommendedName>
        <fullName evidence="5">Histidine kinase domain-containing protein</fullName>
    </recommendedName>
</protein>
<evidence type="ECO:0008006" key="5">
    <source>
        <dbReference type="Google" id="ProtNLM"/>
    </source>
</evidence>
<gene>
    <name evidence="3" type="ORF">CYCCA115_LOCUS20696</name>
</gene>
<evidence type="ECO:0000313" key="4">
    <source>
        <dbReference type="Proteomes" id="UP001295423"/>
    </source>
</evidence>
<keyword evidence="4" id="KW-1185">Reference proteome</keyword>
<feature type="transmembrane region" description="Helical" evidence="2">
    <location>
        <begin position="177"/>
        <end position="195"/>
    </location>
</feature>
<feature type="transmembrane region" description="Helical" evidence="2">
    <location>
        <begin position="74"/>
        <end position="98"/>
    </location>
</feature>
<keyword evidence="2" id="KW-1133">Transmembrane helix</keyword>
<sequence>MHQMQEEHGESPSLASLTSLSQLSHEDYLDEVKLVDHHFRLNAYFVTAAWLLLILWSYWITPPEQLETLDGPEFYSALFATLFMFLSMMGRFSALFWLEARGDTRNFSGVLVASLMTQIIAFLNNALMCCGIPVPVHIDPVFGTRIFLLRWCAWAPLGYYMTFLVAGIDPGAKLKNAYLLGLTQGLSTLTGFVFPMCKHTWQWIMVMIFAVVLFGCMFPALYVQKSRFARMRKGSSAHSVELFDRSRLAYQLMLTCTVAWSSLVWMYFVAGASMFLTPKDASIADLWVNQRPYFPMIWECSMDVILKNLYLNIIVQVHKVAFDDGERADRRLIELRRLMSAVWERSSDVICVSVQGIGGTITTMVSPVYLELYHGRTESNAILFEIGKEDVESRSYSNIQPRSVREIDFHSLPAPGSHVFTDFGQDMDIGTLNSTLDDSLLTSLAGMIARGWSLIGDQKSLTHRLLKVRDGAKKFTSCEANICRLENNAMLMVIRDISERAKRFEAEKKMILEATARKKDAEANRFTRHEVKNGLLAAIHLCDSLKDTSFNGDDESSKDSSTASDSGQSGVARAPARKKTIAEPKAEVSVYTRELDKTLRTILDTILSEAMARDVIHGNYEPKMERVELKRLLNAGEMRSDRFKLNTTPSPLPSLYIDPQLLLYIHRNAVSNACKYGQTGGDVTTEIVYDESSEVLRIEVVNLPGPEHERLLRLGDQAATLVFEPGRRLHSEHDGGSQVRRGTHSAGDGAWIIWKCAETLRGKANIRFEQERTVFSLICPAKRFGQRAIQSEIFQIPSNAWGIAIDDSKIQRRLLSKFLSHAGVPESRQIIQGSTAEEIRAFDSFLVDLVEKNSEDYFLVIVDENLDITENGTLRSTVSGSECIQRVRQRLAPEHERRILGLVRSANDSSQDIASYLSRAHGFVSKAPVRSSSVAETIAPLWKKRFNYLPIAVEATGTAGAMPIQNLDNEGMTDFVILVVKELRSNLDAVDELSSEDSNASLVQNWPLIWEKLHCLKGDLSSLFNTRSIMKAVGDINAMRGPDLPERFVARWITLRSEITDIASTIGSNFSDGERKRSRKRPNTKPESSGMQHRRKKRS</sequence>
<feature type="transmembrane region" description="Helical" evidence="2">
    <location>
        <begin position="252"/>
        <end position="276"/>
    </location>
</feature>
<evidence type="ECO:0000313" key="3">
    <source>
        <dbReference type="EMBL" id="CAJ1964572.1"/>
    </source>
</evidence>
<keyword evidence="2" id="KW-0812">Transmembrane</keyword>
<dbReference type="AlphaFoldDB" id="A0AAD2JMF0"/>